<name>A0A7H2BGZ0_9MICC</name>
<dbReference type="Gene3D" id="3.30.1240.10">
    <property type="match status" value="1"/>
</dbReference>
<protein>
    <submittedName>
        <fullName evidence="1">HAD family hydrolase</fullName>
    </submittedName>
</protein>
<reference evidence="1 2" key="1">
    <citation type="submission" date="2020-09" db="EMBL/GenBank/DDBJ databases">
        <title>Investigation of environmental microbes.</title>
        <authorList>
            <person name="Ou Y."/>
            <person name="Kang Q."/>
        </authorList>
    </citation>
    <scope>NUCLEOTIDE SEQUENCE [LARGE SCALE GENOMIC DNA]</scope>
    <source>
        <strain evidence="1 2">KJZ-14</strain>
    </source>
</reference>
<keyword evidence="1" id="KW-0378">Hydrolase</keyword>
<dbReference type="InterPro" id="IPR006379">
    <property type="entry name" value="HAD-SF_hydro_IIB"/>
</dbReference>
<organism evidence="1 2">
    <name type="scientific">Rothia terrae</name>
    <dbReference type="NCBI Taxonomy" id="396015"/>
    <lineage>
        <taxon>Bacteria</taxon>
        <taxon>Bacillati</taxon>
        <taxon>Actinomycetota</taxon>
        <taxon>Actinomycetes</taxon>
        <taxon>Micrococcales</taxon>
        <taxon>Micrococcaceae</taxon>
        <taxon>Rothia</taxon>
    </lineage>
</organism>
<accession>A0A7H2BGZ0</accession>
<dbReference type="InterPro" id="IPR000150">
    <property type="entry name" value="Cof"/>
</dbReference>
<dbReference type="Gene3D" id="3.40.50.1000">
    <property type="entry name" value="HAD superfamily/HAD-like"/>
    <property type="match status" value="1"/>
</dbReference>
<dbReference type="GO" id="GO:0016791">
    <property type="term" value="F:phosphatase activity"/>
    <property type="evidence" value="ECO:0007669"/>
    <property type="project" value="UniProtKB-ARBA"/>
</dbReference>
<proteinExistence type="predicted"/>
<dbReference type="PANTHER" id="PTHR10000:SF25">
    <property type="entry name" value="PHOSPHATASE YKRA-RELATED"/>
    <property type="match status" value="1"/>
</dbReference>
<dbReference type="InterPro" id="IPR036412">
    <property type="entry name" value="HAD-like_sf"/>
</dbReference>
<dbReference type="KEGG" id="rter:IDM49_10555"/>
<dbReference type="GO" id="GO:0005829">
    <property type="term" value="C:cytosol"/>
    <property type="evidence" value="ECO:0007669"/>
    <property type="project" value="TreeGrafter"/>
</dbReference>
<keyword evidence="2" id="KW-1185">Reference proteome</keyword>
<dbReference type="SUPFAM" id="SSF56784">
    <property type="entry name" value="HAD-like"/>
    <property type="match status" value="1"/>
</dbReference>
<dbReference type="PANTHER" id="PTHR10000">
    <property type="entry name" value="PHOSPHOSERINE PHOSPHATASE"/>
    <property type="match status" value="1"/>
</dbReference>
<dbReference type="Pfam" id="PF08282">
    <property type="entry name" value="Hydrolase_3"/>
    <property type="match status" value="1"/>
</dbReference>
<sequence length="277" mass="30077">MSQLIFLDVDGTVCDYEGKVPASAVQAIRATRANGHLVYLCTGRSRAEIYQELWDIGVDGLIGGNGSYVEHREEVVAHQLISAEDSRGIVDWLTARGLPFFLESNNGLFASPDFEEGAATAIRDYAAGKGNQDAASFTVRKAFPEMIFDGELYRSDLNKISFVLHDYQDFLDAKQQFPHLKAGTWGGKGEHALFGDLALDGITKATAMQKLVEHLNKSQADTVAFGDAAVDIPMFEYAARSVAMGNSGQGVKDAADWVTADATEDGLYKGFAHLELI</sequence>
<dbReference type="SFLD" id="SFLDG01140">
    <property type="entry name" value="C2.B:_Phosphomannomutase_and_P"/>
    <property type="match status" value="1"/>
</dbReference>
<evidence type="ECO:0000313" key="1">
    <source>
        <dbReference type="EMBL" id="QNV38936.1"/>
    </source>
</evidence>
<dbReference type="EMBL" id="CP061539">
    <property type="protein sequence ID" value="QNV38936.1"/>
    <property type="molecule type" value="Genomic_DNA"/>
</dbReference>
<dbReference type="NCBIfam" id="TIGR00099">
    <property type="entry name" value="Cof-subfamily"/>
    <property type="match status" value="1"/>
</dbReference>
<gene>
    <name evidence="1" type="ORF">IDM49_10555</name>
</gene>
<dbReference type="NCBIfam" id="TIGR01484">
    <property type="entry name" value="HAD-SF-IIB"/>
    <property type="match status" value="1"/>
</dbReference>
<dbReference type="InterPro" id="IPR023214">
    <property type="entry name" value="HAD_sf"/>
</dbReference>
<dbReference type="Proteomes" id="UP000516404">
    <property type="component" value="Chromosome"/>
</dbReference>
<dbReference type="SFLD" id="SFLDS00003">
    <property type="entry name" value="Haloacid_Dehalogenase"/>
    <property type="match status" value="1"/>
</dbReference>
<evidence type="ECO:0000313" key="2">
    <source>
        <dbReference type="Proteomes" id="UP000516404"/>
    </source>
</evidence>
<dbReference type="AlphaFoldDB" id="A0A7H2BGZ0"/>
<dbReference type="GO" id="GO:0000287">
    <property type="term" value="F:magnesium ion binding"/>
    <property type="evidence" value="ECO:0007669"/>
    <property type="project" value="TreeGrafter"/>
</dbReference>